<evidence type="ECO:0000313" key="2">
    <source>
        <dbReference type="Proteomes" id="UP001054837"/>
    </source>
</evidence>
<evidence type="ECO:0000313" key="1">
    <source>
        <dbReference type="EMBL" id="GIY14565.1"/>
    </source>
</evidence>
<name>A0AAV4QYK0_9ARAC</name>
<dbReference type="Proteomes" id="UP001054837">
    <property type="component" value="Unassembled WGS sequence"/>
</dbReference>
<protein>
    <recommendedName>
        <fullName evidence="3">DNA-directed DNA polymerase</fullName>
    </recommendedName>
</protein>
<comment type="caution">
    <text evidence="1">The sequence shown here is derived from an EMBL/GenBank/DDBJ whole genome shotgun (WGS) entry which is preliminary data.</text>
</comment>
<dbReference type="AlphaFoldDB" id="A0AAV4QYK0"/>
<sequence length="260" mass="29760">MKPQKISMPKNTTLKFTNLAKMLYHPFCVFADFANRLTTVSYELQFDNRKARSTYVEDYNKNKPHNYIVALDANNLYGYVMSQPVPVGNFSWLRPKKCLILMSLTMVKIQSPPAKEILSPDSPPLHEQSVIPEVASDIEMDTSQIVTREDFANTDFPMSHPATRRLSDPTPEHLLFFEDLLKEAATLMAEVQKYPSAAHNIRSPTWEKASLTIEECNKRIKAICTYIGVPAYQLPTKMELNELRQMKELQELAKNYKAPA</sequence>
<keyword evidence="2" id="KW-1185">Reference proteome</keyword>
<proteinExistence type="predicted"/>
<dbReference type="EMBL" id="BPLQ01005382">
    <property type="protein sequence ID" value="GIY14565.1"/>
    <property type="molecule type" value="Genomic_DNA"/>
</dbReference>
<accession>A0AAV4QYK0</accession>
<reference evidence="1 2" key="1">
    <citation type="submission" date="2021-06" db="EMBL/GenBank/DDBJ databases">
        <title>Caerostris darwini draft genome.</title>
        <authorList>
            <person name="Kono N."/>
            <person name="Arakawa K."/>
        </authorList>
    </citation>
    <scope>NUCLEOTIDE SEQUENCE [LARGE SCALE GENOMIC DNA]</scope>
</reference>
<evidence type="ECO:0008006" key="3">
    <source>
        <dbReference type="Google" id="ProtNLM"/>
    </source>
</evidence>
<organism evidence="1 2">
    <name type="scientific">Caerostris darwini</name>
    <dbReference type="NCBI Taxonomy" id="1538125"/>
    <lineage>
        <taxon>Eukaryota</taxon>
        <taxon>Metazoa</taxon>
        <taxon>Ecdysozoa</taxon>
        <taxon>Arthropoda</taxon>
        <taxon>Chelicerata</taxon>
        <taxon>Arachnida</taxon>
        <taxon>Araneae</taxon>
        <taxon>Araneomorphae</taxon>
        <taxon>Entelegynae</taxon>
        <taxon>Araneoidea</taxon>
        <taxon>Araneidae</taxon>
        <taxon>Caerostris</taxon>
    </lineage>
</organism>
<gene>
    <name evidence="1" type="ORF">CDAR_111721</name>
</gene>